<dbReference type="PANTHER" id="PTHR35936:SF32">
    <property type="entry name" value="MEMBRANE-BOUND LYTIC MUREIN TRANSGLYCOSYLASE F"/>
    <property type="match status" value="1"/>
</dbReference>
<dbReference type="GO" id="GO:0009253">
    <property type="term" value="P:peptidoglycan catabolic process"/>
    <property type="evidence" value="ECO:0007669"/>
    <property type="project" value="TreeGrafter"/>
</dbReference>
<dbReference type="SUPFAM" id="SSF53955">
    <property type="entry name" value="Lysozyme-like"/>
    <property type="match status" value="1"/>
</dbReference>
<dbReference type="InterPro" id="IPR000189">
    <property type="entry name" value="Transglyc_AS"/>
</dbReference>
<comment type="similarity">
    <text evidence="2">Belongs to the transglycosylase Slt family.</text>
</comment>
<dbReference type="SUPFAM" id="SSF53850">
    <property type="entry name" value="Periplasmic binding protein-like II"/>
    <property type="match status" value="1"/>
</dbReference>
<dbReference type="PANTHER" id="PTHR35936">
    <property type="entry name" value="MEMBRANE-BOUND LYTIC MUREIN TRANSGLYCOSYLASE F"/>
    <property type="match status" value="1"/>
</dbReference>
<evidence type="ECO:0000256" key="2">
    <source>
        <dbReference type="ARBA" id="ARBA00007734"/>
    </source>
</evidence>
<dbReference type="EMBL" id="JAVDVC010000001">
    <property type="protein sequence ID" value="MDR6956381.1"/>
    <property type="molecule type" value="Genomic_DNA"/>
</dbReference>
<dbReference type="AlphaFoldDB" id="A0AAW8M4F4"/>
<comment type="similarity">
    <text evidence="3">Belongs to the bacterial solute-binding protein 3 family.</text>
</comment>
<evidence type="ECO:0000256" key="1">
    <source>
        <dbReference type="ARBA" id="ARBA00004339"/>
    </source>
</evidence>
<dbReference type="PROSITE" id="PS00922">
    <property type="entry name" value="TRANSGLYCOSYLASE"/>
    <property type="match status" value="1"/>
</dbReference>
<gene>
    <name evidence="8" type="ORF">J2W43_000344</name>
</gene>
<dbReference type="Gene3D" id="1.10.530.10">
    <property type="match status" value="1"/>
</dbReference>
<keyword evidence="5" id="KW-0998">Cell outer membrane</keyword>
<feature type="signal peptide" evidence="6">
    <location>
        <begin position="1"/>
        <end position="22"/>
    </location>
</feature>
<dbReference type="InterPro" id="IPR008258">
    <property type="entry name" value="Transglycosylase_SLT_dom_1"/>
</dbReference>
<dbReference type="SMART" id="SM00062">
    <property type="entry name" value="PBPb"/>
    <property type="match status" value="1"/>
</dbReference>
<dbReference type="Gene3D" id="3.40.190.10">
    <property type="entry name" value="Periplasmic binding protein-like II"/>
    <property type="match status" value="2"/>
</dbReference>
<evidence type="ECO:0000256" key="6">
    <source>
        <dbReference type="SAM" id="SignalP"/>
    </source>
</evidence>
<protein>
    <submittedName>
        <fullName evidence="8">Membrane-bound lytic murein transglycosylase MltF</fullName>
    </submittedName>
</protein>
<evidence type="ECO:0000259" key="7">
    <source>
        <dbReference type="SMART" id="SM00062"/>
    </source>
</evidence>
<evidence type="ECO:0000256" key="4">
    <source>
        <dbReference type="ARBA" id="ARBA00022729"/>
    </source>
</evidence>
<evidence type="ECO:0000313" key="9">
    <source>
        <dbReference type="Proteomes" id="UP001252613"/>
    </source>
</evidence>
<dbReference type="Pfam" id="PF01464">
    <property type="entry name" value="SLT"/>
    <property type="match status" value="1"/>
</dbReference>
<accession>A0AAW8M4F4</accession>
<dbReference type="CDD" id="cd01009">
    <property type="entry name" value="PBP2_YfhD_N"/>
    <property type="match status" value="1"/>
</dbReference>
<sequence>MARLQVLLLLCCSLLLPMPAEARLPGPVQAVAPGTVRDLAQIRSSRVLKVLVNQSRNSSGEVQGQPIGVEYHRLRAFEQYLNGHARDGQEITLKIIPKAKDQLLGALQRGEGDLVAPGELLDLQAAHAISASNPIRTDVPLLLVGIKGEKRYTRVEQLSGKTLALPNGSAAGDAVSQINQKLALLKLPPVKIEWVDPSLAVEDVLEMVQGGIFHLTIVEQPIAERWGKILPKLRFDCQVLIGEPSDEYWFVRRDAAMLRASIDQFLAIYKVPSNQDAAFLRIYRRLYQVHYPLARADRQRLEKLRPVLQKHAEAQGMDWLNLAALAFKESALQPNARSGSGPTGLMQITPAAAQRVGVNNIQNLDANVQAGAKYLALIRRKFFASPKLNERERMAFVLAAYNMGPERVQGMRAEARRRGLNPNQWFFQVERIAMEQVGMGAVSYVNSVNKYYLAFDRERESLEPEEQKVAQRK</sequence>
<feature type="chain" id="PRO_5043959122" evidence="6">
    <location>
        <begin position="23"/>
        <end position="473"/>
    </location>
</feature>
<proteinExistence type="inferred from homology"/>
<dbReference type="InterPro" id="IPR023346">
    <property type="entry name" value="Lysozyme-like_dom_sf"/>
</dbReference>
<dbReference type="GO" id="GO:0008933">
    <property type="term" value="F:peptidoglycan lytic transglycosylase activity"/>
    <property type="evidence" value="ECO:0007669"/>
    <property type="project" value="InterPro"/>
</dbReference>
<dbReference type="GO" id="GO:0009279">
    <property type="term" value="C:cell outer membrane"/>
    <property type="evidence" value="ECO:0007669"/>
    <property type="project" value="UniProtKB-SubCell"/>
</dbReference>
<feature type="domain" description="Solute-binding protein family 3/N-terminal" evidence="7">
    <location>
        <begin position="47"/>
        <end position="286"/>
    </location>
</feature>
<keyword evidence="4 6" id="KW-0732">Signal</keyword>
<comment type="subcellular location">
    <subcellularLocation>
        <location evidence="1">Cell outer membrane</location>
        <topology evidence="1">Peripheral membrane protein</topology>
    </subcellularLocation>
</comment>
<name>A0AAW8M4F4_9PSED</name>
<dbReference type="InterPro" id="IPR001638">
    <property type="entry name" value="Solute-binding_3/MltF_N"/>
</dbReference>
<evidence type="ECO:0000256" key="5">
    <source>
        <dbReference type="ARBA" id="ARBA00023237"/>
    </source>
</evidence>
<organism evidence="8 9">
    <name type="scientific">Pseudomonas brassicacearum</name>
    <dbReference type="NCBI Taxonomy" id="930166"/>
    <lineage>
        <taxon>Bacteria</taxon>
        <taxon>Pseudomonadati</taxon>
        <taxon>Pseudomonadota</taxon>
        <taxon>Gammaproteobacteria</taxon>
        <taxon>Pseudomonadales</taxon>
        <taxon>Pseudomonadaceae</taxon>
        <taxon>Pseudomonas</taxon>
    </lineage>
</organism>
<comment type="caution">
    <text evidence="8">The sequence shown here is derived from an EMBL/GenBank/DDBJ whole genome shotgun (WGS) entry which is preliminary data.</text>
</comment>
<keyword evidence="5" id="KW-0472">Membrane</keyword>
<evidence type="ECO:0000313" key="8">
    <source>
        <dbReference type="EMBL" id="MDR6956381.1"/>
    </source>
</evidence>
<evidence type="ECO:0000256" key="3">
    <source>
        <dbReference type="ARBA" id="ARBA00010333"/>
    </source>
</evidence>
<dbReference type="RefSeq" id="WP_310355772.1">
    <property type="nucleotide sequence ID" value="NZ_JAVDVC010000001.1"/>
</dbReference>
<reference evidence="8" key="1">
    <citation type="submission" date="2023-07" db="EMBL/GenBank/DDBJ databases">
        <title>Sorghum-associated microbial communities from plants grown in Nebraska, USA.</title>
        <authorList>
            <person name="Schachtman D."/>
        </authorList>
    </citation>
    <scope>NUCLEOTIDE SEQUENCE</scope>
    <source>
        <strain evidence="8">3432</strain>
    </source>
</reference>
<dbReference type="Proteomes" id="UP001252613">
    <property type="component" value="Unassembled WGS sequence"/>
</dbReference>